<dbReference type="EMBL" id="CM029039">
    <property type="protein sequence ID" value="KAG2645713.1"/>
    <property type="molecule type" value="Genomic_DNA"/>
</dbReference>
<keyword evidence="2" id="KW-1185">Reference proteome</keyword>
<gene>
    <name evidence="1" type="ORF">PVAP13_2KG441600</name>
</gene>
<accession>A0A8T0WM21</accession>
<dbReference type="EMBL" id="CM029039">
    <property type="protein sequence ID" value="KAG2645714.1"/>
    <property type="molecule type" value="Genomic_DNA"/>
</dbReference>
<dbReference type="AlphaFoldDB" id="A0A8T0WM21"/>
<reference evidence="1" key="1">
    <citation type="submission" date="2020-05" db="EMBL/GenBank/DDBJ databases">
        <title>WGS assembly of Panicum virgatum.</title>
        <authorList>
            <person name="Lovell J.T."/>
            <person name="Jenkins J."/>
            <person name="Shu S."/>
            <person name="Juenger T.E."/>
            <person name="Schmutz J."/>
        </authorList>
    </citation>
    <scope>NUCLEOTIDE SEQUENCE</scope>
    <source>
        <strain evidence="1">AP13</strain>
    </source>
</reference>
<evidence type="ECO:0000313" key="2">
    <source>
        <dbReference type="Proteomes" id="UP000823388"/>
    </source>
</evidence>
<proteinExistence type="predicted"/>
<name>A0A8T0WM21_PANVG</name>
<sequence length="60" mass="6746">MILIVCSAILRQMATSSHPSNGCHRREHEVLSFKTFAMWSAAQCRENGGSYTRNLLSHLP</sequence>
<protein>
    <submittedName>
        <fullName evidence="1">Uncharacterized protein</fullName>
    </submittedName>
</protein>
<organism evidence="1 2">
    <name type="scientific">Panicum virgatum</name>
    <name type="common">Blackwell switchgrass</name>
    <dbReference type="NCBI Taxonomy" id="38727"/>
    <lineage>
        <taxon>Eukaryota</taxon>
        <taxon>Viridiplantae</taxon>
        <taxon>Streptophyta</taxon>
        <taxon>Embryophyta</taxon>
        <taxon>Tracheophyta</taxon>
        <taxon>Spermatophyta</taxon>
        <taxon>Magnoliopsida</taxon>
        <taxon>Liliopsida</taxon>
        <taxon>Poales</taxon>
        <taxon>Poaceae</taxon>
        <taxon>PACMAD clade</taxon>
        <taxon>Panicoideae</taxon>
        <taxon>Panicodae</taxon>
        <taxon>Paniceae</taxon>
        <taxon>Panicinae</taxon>
        <taxon>Panicum</taxon>
        <taxon>Panicum sect. Hiantes</taxon>
    </lineage>
</organism>
<evidence type="ECO:0000313" key="1">
    <source>
        <dbReference type="EMBL" id="KAG2645713.1"/>
    </source>
</evidence>
<comment type="caution">
    <text evidence="1">The sequence shown here is derived from an EMBL/GenBank/DDBJ whole genome shotgun (WGS) entry which is preliminary data.</text>
</comment>
<dbReference type="Proteomes" id="UP000823388">
    <property type="component" value="Chromosome 2K"/>
</dbReference>